<sequence length="135" mass="14215">MAFVSGGLGLGRRSGVAKVERHRRGVVVAVDQSTLLAAGTALFGTMGGIGLLVFTEEQGKRNEVRPNTQPCVECLGDGSVTCNICGGNGIDPVFKNADENCQYCNGKGVSECTNCIGSGIQPRFLDRLSPEDFMD</sequence>
<proteinExistence type="predicted"/>
<keyword evidence="1" id="KW-0812">Transmembrane</keyword>
<organism evidence="2 3">
    <name type="scientific">Rhodosorus marinus</name>
    <dbReference type="NCBI Taxonomy" id="101924"/>
    <lineage>
        <taxon>Eukaryota</taxon>
        <taxon>Rhodophyta</taxon>
        <taxon>Stylonematophyceae</taxon>
        <taxon>Stylonematales</taxon>
        <taxon>Stylonemataceae</taxon>
        <taxon>Rhodosorus</taxon>
    </lineage>
</organism>
<evidence type="ECO:0000313" key="3">
    <source>
        <dbReference type="Proteomes" id="UP001157974"/>
    </source>
</evidence>
<reference evidence="2 3" key="1">
    <citation type="journal article" date="2023" name="Nat. Commun.">
        <title>Origin of minicircular mitochondrial genomes in red algae.</title>
        <authorList>
            <person name="Lee Y."/>
            <person name="Cho C.H."/>
            <person name="Lee Y.M."/>
            <person name="Park S.I."/>
            <person name="Yang J.H."/>
            <person name="West J.A."/>
            <person name="Bhattacharya D."/>
            <person name="Yoon H.S."/>
        </authorList>
    </citation>
    <scope>NUCLEOTIDE SEQUENCE [LARGE SCALE GENOMIC DNA]</scope>
    <source>
        <strain evidence="2 3">CCMP1338</strain>
        <tissue evidence="2">Whole cell</tissue>
    </source>
</reference>
<evidence type="ECO:0000313" key="2">
    <source>
        <dbReference type="EMBL" id="KAJ8905459.1"/>
    </source>
</evidence>
<dbReference type="EMBL" id="JAMWBK010000004">
    <property type="protein sequence ID" value="KAJ8905459.1"/>
    <property type="molecule type" value="Genomic_DNA"/>
</dbReference>
<name>A0AAV8USF7_9RHOD</name>
<feature type="transmembrane region" description="Helical" evidence="1">
    <location>
        <begin position="35"/>
        <end position="55"/>
    </location>
</feature>
<protein>
    <recommendedName>
        <fullName evidence="4">Protein SPA, chloroplastic</fullName>
    </recommendedName>
</protein>
<comment type="caution">
    <text evidence="2">The sequence shown here is derived from an EMBL/GenBank/DDBJ whole genome shotgun (WGS) entry which is preliminary data.</text>
</comment>
<evidence type="ECO:0008006" key="4">
    <source>
        <dbReference type="Google" id="ProtNLM"/>
    </source>
</evidence>
<evidence type="ECO:0000256" key="1">
    <source>
        <dbReference type="SAM" id="Phobius"/>
    </source>
</evidence>
<keyword evidence="3" id="KW-1185">Reference proteome</keyword>
<dbReference type="InterPro" id="IPR036410">
    <property type="entry name" value="HSP_DnaJ_Cys-rich_dom_sf"/>
</dbReference>
<dbReference type="Proteomes" id="UP001157974">
    <property type="component" value="Unassembled WGS sequence"/>
</dbReference>
<keyword evidence="1" id="KW-1133">Transmembrane helix</keyword>
<dbReference type="SUPFAM" id="SSF57938">
    <property type="entry name" value="DnaJ/Hsp40 cysteine-rich domain"/>
    <property type="match status" value="1"/>
</dbReference>
<keyword evidence="1" id="KW-0472">Membrane</keyword>
<accession>A0AAV8USF7</accession>
<gene>
    <name evidence="2" type="ORF">NDN08_001966</name>
</gene>
<dbReference type="AlphaFoldDB" id="A0AAV8USF7"/>